<evidence type="ECO:0000256" key="9">
    <source>
        <dbReference type="HAMAP-Rule" id="MF_00236"/>
    </source>
</evidence>
<evidence type="ECO:0000313" key="11">
    <source>
        <dbReference type="EMBL" id="RGW43908.1"/>
    </source>
</evidence>
<feature type="region of interest" description="Disordered" evidence="10">
    <location>
        <begin position="38"/>
        <end position="81"/>
    </location>
</feature>
<sequence>MIGTSELLLIAALVLLLFGGKKLPEMMKGLGQGVRSFKDGMKEISDPDSDKPHSRQQMHSTEQTSTSKVDKTDKQTEENGK</sequence>
<keyword evidence="6 9" id="KW-1133">Transmembrane helix</keyword>
<keyword evidence="7 9" id="KW-0811">Translocation</keyword>
<evidence type="ECO:0000256" key="8">
    <source>
        <dbReference type="ARBA" id="ARBA00023136"/>
    </source>
</evidence>
<evidence type="ECO:0000256" key="6">
    <source>
        <dbReference type="ARBA" id="ARBA00022989"/>
    </source>
</evidence>
<feature type="compositionally biased region" description="Basic and acidic residues" evidence="10">
    <location>
        <begin position="68"/>
        <end position="81"/>
    </location>
</feature>
<dbReference type="Gene3D" id="1.20.5.3310">
    <property type="match status" value="1"/>
</dbReference>
<dbReference type="GO" id="GO:0043953">
    <property type="term" value="P:protein transport by the Tat complex"/>
    <property type="evidence" value="ECO:0007669"/>
    <property type="project" value="UniProtKB-UniRule"/>
</dbReference>
<dbReference type="AlphaFoldDB" id="A0AA92TYI2"/>
<keyword evidence="4 9" id="KW-0812">Transmembrane</keyword>
<keyword evidence="3 9" id="KW-1003">Cell membrane</keyword>
<keyword evidence="2 9" id="KW-0813">Transport</keyword>
<gene>
    <name evidence="9 11" type="primary">tatA</name>
    <name evidence="11" type="ORF">DWV76_04450</name>
</gene>
<feature type="compositionally biased region" description="Polar residues" evidence="10">
    <location>
        <begin position="55"/>
        <end position="67"/>
    </location>
</feature>
<dbReference type="InterPro" id="IPR003369">
    <property type="entry name" value="TatA/B/E"/>
</dbReference>
<organism evidence="11 12">
    <name type="scientific">Segatella copri</name>
    <dbReference type="NCBI Taxonomy" id="165179"/>
    <lineage>
        <taxon>Bacteria</taxon>
        <taxon>Pseudomonadati</taxon>
        <taxon>Bacteroidota</taxon>
        <taxon>Bacteroidia</taxon>
        <taxon>Bacteroidales</taxon>
        <taxon>Prevotellaceae</taxon>
        <taxon>Segatella</taxon>
    </lineage>
</organism>
<dbReference type="Proteomes" id="UP000283785">
    <property type="component" value="Unassembled WGS sequence"/>
</dbReference>
<dbReference type="GO" id="GO:0033281">
    <property type="term" value="C:TAT protein transport complex"/>
    <property type="evidence" value="ECO:0007669"/>
    <property type="project" value="UniProtKB-UniRule"/>
</dbReference>
<dbReference type="Pfam" id="PF02416">
    <property type="entry name" value="TatA_B_E"/>
    <property type="match status" value="1"/>
</dbReference>
<dbReference type="GO" id="GO:0008320">
    <property type="term" value="F:protein transmembrane transporter activity"/>
    <property type="evidence" value="ECO:0007669"/>
    <property type="project" value="UniProtKB-UniRule"/>
</dbReference>
<comment type="subunit">
    <text evidence="9">Forms a complex with TatC.</text>
</comment>
<evidence type="ECO:0000256" key="4">
    <source>
        <dbReference type="ARBA" id="ARBA00022692"/>
    </source>
</evidence>
<protein>
    <recommendedName>
        <fullName evidence="9">Sec-independent protein translocase protein TatA</fullName>
    </recommendedName>
</protein>
<feature type="compositionally biased region" description="Basic and acidic residues" evidence="10">
    <location>
        <begin position="38"/>
        <end position="53"/>
    </location>
</feature>
<accession>A0AA92TYI2</accession>
<dbReference type="PANTHER" id="PTHR42982">
    <property type="entry name" value="SEC-INDEPENDENT PROTEIN TRANSLOCASE PROTEIN TATA"/>
    <property type="match status" value="1"/>
</dbReference>
<comment type="similarity">
    <text evidence="9">Belongs to the TatA/E family.</text>
</comment>
<name>A0AA92TYI2_9BACT</name>
<comment type="caution">
    <text evidence="11">The sequence shown here is derived from an EMBL/GenBank/DDBJ whole genome shotgun (WGS) entry which is preliminary data.</text>
</comment>
<dbReference type="NCBIfam" id="TIGR01411">
    <property type="entry name" value="tatAE"/>
    <property type="match status" value="1"/>
</dbReference>
<evidence type="ECO:0000256" key="1">
    <source>
        <dbReference type="ARBA" id="ARBA00004162"/>
    </source>
</evidence>
<evidence type="ECO:0000256" key="3">
    <source>
        <dbReference type="ARBA" id="ARBA00022475"/>
    </source>
</evidence>
<dbReference type="PANTHER" id="PTHR42982:SF1">
    <property type="entry name" value="SEC-INDEPENDENT PROTEIN TRANSLOCASE PROTEIN TATA"/>
    <property type="match status" value="1"/>
</dbReference>
<dbReference type="HAMAP" id="MF_00236">
    <property type="entry name" value="TatA_E"/>
    <property type="match status" value="1"/>
</dbReference>
<evidence type="ECO:0000256" key="2">
    <source>
        <dbReference type="ARBA" id="ARBA00022448"/>
    </source>
</evidence>
<evidence type="ECO:0000256" key="10">
    <source>
        <dbReference type="SAM" id="MobiDB-lite"/>
    </source>
</evidence>
<keyword evidence="5 9" id="KW-0653">Protein transport</keyword>
<dbReference type="EMBL" id="QSAG01000005">
    <property type="protein sequence ID" value="RGW43908.1"/>
    <property type="molecule type" value="Genomic_DNA"/>
</dbReference>
<reference evidence="11 12" key="1">
    <citation type="submission" date="2018-08" db="EMBL/GenBank/DDBJ databases">
        <title>A genome reference for cultivated species of the human gut microbiota.</title>
        <authorList>
            <person name="Zou Y."/>
            <person name="Xue W."/>
            <person name="Luo G."/>
        </authorList>
    </citation>
    <scope>NUCLEOTIDE SEQUENCE [LARGE SCALE GENOMIC DNA]</scope>
    <source>
        <strain evidence="11 12">AF12-50</strain>
    </source>
</reference>
<dbReference type="InterPro" id="IPR006312">
    <property type="entry name" value="TatA/E"/>
</dbReference>
<evidence type="ECO:0000313" key="12">
    <source>
        <dbReference type="Proteomes" id="UP000283785"/>
    </source>
</evidence>
<comment type="subcellular location">
    <subcellularLocation>
        <location evidence="1 9">Cell membrane</location>
        <topology evidence="1 9">Single-pass membrane protein</topology>
    </subcellularLocation>
</comment>
<comment type="function">
    <text evidence="9">Part of the twin-arginine translocation (Tat) system that transports large folded proteins containing a characteristic twin-arginine motif in their signal peptide across membranes. TatA could form the protein-conducting channel of the Tat system.</text>
</comment>
<evidence type="ECO:0000256" key="7">
    <source>
        <dbReference type="ARBA" id="ARBA00023010"/>
    </source>
</evidence>
<evidence type="ECO:0000256" key="5">
    <source>
        <dbReference type="ARBA" id="ARBA00022927"/>
    </source>
</evidence>
<keyword evidence="8 9" id="KW-0472">Membrane</keyword>
<proteinExistence type="inferred from homology"/>